<feature type="compositionally biased region" description="Low complexity" evidence="1">
    <location>
        <begin position="18"/>
        <end position="29"/>
    </location>
</feature>
<evidence type="ECO:0000256" key="2">
    <source>
        <dbReference type="SAM" id="Phobius"/>
    </source>
</evidence>
<dbReference type="AlphaFoldDB" id="A0A1C6UIV2"/>
<reference evidence="3 5" key="1">
    <citation type="submission" date="2016-06" db="EMBL/GenBank/DDBJ databases">
        <authorList>
            <person name="Kjaerup R.B."/>
            <person name="Dalgaard T.S."/>
            <person name="Juul-Madsen H.R."/>
        </authorList>
    </citation>
    <scope>NUCLEOTIDE SEQUENCE [LARGE SCALE GENOMIC DNA]</scope>
    <source>
        <strain evidence="3 5">DSM 43363</strain>
    </source>
</reference>
<dbReference type="EMBL" id="CP109071">
    <property type="protein sequence ID" value="WSA34130.1"/>
    <property type="molecule type" value="Genomic_DNA"/>
</dbReference>
<keyword evidence="2" id="KW-1133">Transmembrane helix</keyword>
<feature type="transmembrane region" description="Helical" evidence="2">
    <location>
        <begin position="288"/>
        <end position="308"/>
    </location>
</feature>
<dbReference type="RefSeq" id="WP_245715709.1">
    <property type="nucleotide sequence ID" value="NZ_CP109071.1"/>
</dbReference>
<dbReference type="EMBL" id="FMIC01000002">
    <property type="protein sequence ID" value="SCL53829.1"/>
    <property type="molecule type" value="Genomic_DNA"/>
</dbReference>
<feature type="transmembrane region" description="Helical" evidence="2">
    <location>
        <begin position="257"/>
        <end position="276"/>
    </location>
</feature>
<reference evidence="4 6" key="2">
    <citation type="submission" date="2022-10" db="EMBL/GenBank/DDBJ databases">
        <title>The complete genomes of actinobacterial strains from the NBC collection.</title>
        <authorList>
            <person name="Joergensen T.S."/>
            <person name="Alvarez Arevalo M."/>
            <person name="Sterndorff E.B."/>
            <person name="Faurdal D."/>
            <person name="Vuksanovic O."/>
            <person name="Mourched A.-S."/>
            <person name="Charusanti P."/>
            <person name="Shaw S."/>
            <person name="Blin K."/>
            <person name="Weber T."/>
        </authorList>
    </citation>
    <scope>NUCLEOTIDE SEQUENCE [LARGE SCALE GENOMIC DNA]</scope>
    <source>
        <strain evidence="4 6">NBC 01809</strain>
    </source>
</reference>
<feature type="compositionally biased region" description="Low complexity" evidence="1">
    <location>
        <begin position="37"/>
        <end position="61"/>
    </location>
</feature>
<accession>A0A1C6UIV2</accession>
<evidence type="ECO:0000256" key="1">
    <source>
        <dbReference type="SAM" id="MobiDB-lite"/>
    </source>
</evidence>
<keyword evidence="2" id="KW-0812">Transmembrane</keyword>
<feature type="region of interest" description="Disordered" evidence="1">
    <location>
        <begin position="1"/>
        <end position="148"/>
    </location>
</feature>
<evidence type="ECO:0000313" key="4">
    <source>
        <dbReference type="EMBL" id="WSA34130.1"/>
    </source>
</evidence>
<organism evidence="3 5">
    <name type="scientific">Micromonospora peucetia</name>
    <dbReference type="NCBI Taxonomy" id="47871"/>
    <lineage>
        <taxon>Bacteria</taxon>
        <taxon>Bacillati</taxon>
        <taxon>Actinomycetota</taxon>
        <taxon>Actinomycetes</taxon>
        <taxon>Micromonosporales</taxon>
        <taxon>Micromonosporaceae</taxon>
        <taxon>Micromonospora</taxon>
    </lineage>
</organism>
<gene>
    <name evidence="3" type="ORF">GA0070608_1232</name>
    <name evidence="4" type="ORF">OIE14_08855</name>
</gene>
<evidence type="ECO:0000313" key="6">
    <source>
        <dbReference type="Proteomes" id="UP001334804"/>
    </source>
</evidence>
<dbReference type="Proteomes" id="UP001334804">
    <property type="component" value="Chromosome"/>
</dbReference>
<sequence>MNVVTGRRAARDRDDRPFGAPRGGAESPRGGVGSPRGGVAPHPRVVPAAAGPEAPADTAEPLAPAVEVEPTTGAPVDAVPRRVPVRRGHSPVGSTPGAGDAAGTPDGGDGAYWPPIEQVHWDGTPIREEPKPQRRRSPGADRGTPRPPDPLPGLAVLLSLSLVAAFFAWVSAGPFWLATGHATRGEVVIVDCTGDGLAQRCRGTFTPAGHPWVAPAVRVSGVAAEETATGTTLPARMTGPDSGTAYADTGPAGHLRWLLGLLVVLGCGAGIARWTGATRLADPRLRRWAVTGALAGPLVITLGFLVAAW</sequence>
<proteinExistence type="predicted"/>
<protein>
    <submittedName>
        <fullName evidence="3">Uncharacterized protein</fullName>
    </submittedName>
</protein>
<keyword evidence="2" id="KW-0472">Membrane</keyword>
<name>A0A1C6UIV2_9ACTN</name>
<keyword evidence="6" id="KW-1185">Reference proteome</keyword>
<feature type="compositionally biased region" description="Low complexity" evidence="1">
    <location>
        <begin position="95"/>
        <end position="104"/>
    </location>
</feature>
<evidence type="ECO:0000313" key="5">
    <source>
        <dbReference type="Proteomes" id="UP000199343"/>
    </source>
</evidence>
<feature type="transmembrane region" description="Helical" evidence="2">
    <location>
        <begin position="151"/>
        <end position="170"/>
    </location>
</feature>
<dbReference type="Proteomes" id="UP000199343">
    <property type="component" value="Unassembled WGS sequence"/>
</dbReference>
<evidence type="ECO:0000313" key="3">
    <source>
        <dbReference type="EMBL" id="SCL53829.1"/>
    </source>
</evidence>